<keyword evidence="2 10" id="KW-0479">Metal-binding</keyword>
<reference evidence="12 13" key="1">
    <citation type="submission" date="2018-06" db="EMBL/GenBank/DDBJ databases">
        <title>Complete genome of Desulfovibrio marinus P48SEP.</title>
        <authorList>
            <person name="Crispim J.S."/>
            <person name="Vidigal P.M.P."/>
            <person name="Silva L.C.F."/>
            <person name="Araujo L.C."/>
            <person name="Laguardia C.N."/>
            <person name="Dias R.S."/>
            <person name="Sousa M.P."/>
            <person name="Paula S.O."/>
            <person name="Silva C."/>
        </authorList>
    </citation>
    <scope>NUCLEOTIDE SEQUENCE [LARGE SCALE GENOMIC DNA]</scope>
    <source>
        <strain evidence="12 13">P48SEP</strain>
    </source>
</reference>
<keyword evidence="4 10" id="KW-0862">Zinc</keyword>
<keyword evidence="6 10" id="KW-0689">Ribosomal protein</keyword>
<feature type="binding site" evidence="10">
    <location>
        <position position="24"/>
    </location>
    <ligand>
        <name>Zn(2+)</name>
        <dbReference type="ChEBI" id="CHEBI:29105"/>
    </ligand>
</feature>
<proteinExistence type="inferred from homology"/>
<evidence type="ECO:0000256" key="5">
    <source>
        <dbReference type="ARBA" id="ARBA00022884"/>
    </source>
</evidence>
<dbReference type="GO" id="GO:0015935">
    <property type="term" value="C:small ribosomal subunit"/>
    <property type="evidence" value="ECO:0007669"/>
    <property type="project" value="TreeGrafter"/>
</dbReference>
<evidence type="ECO:0000313" key="12">
    <source>
        <dbReference type="EMBL" id="TVM32018.1"/>
    </source>
</evidence>
<dbReference type="Proteomes" id="UP000503251">
    <property type="component" value="Chromosome"/>
</dbReference>
<dbReference type="AlphaFoldDB" id="A0A6P1ZCT5"/>
<dbReference type="OrthoDB" id="9810484at2"/>
<keyword evidence="5 10" id="KW-0694">RNA-binding</keyword>
<evidence type="ECO:0000313" key="14">
    <source>
        <dbReference type="Proteomes" id="UP000503251"/>
    </source>
</evidence>
<dbReference type="NCBIfam" id="NF005974">
    <property type="entry name" value="PRK08061.1"/>
    <property type="match status" value="1"/>
</dbReference>
<reference evidence="11 14" key="2">
    <citation type="submission" date="2019-04" db="EMBL/GenBank/DDBJ databases">
        <title>Isolation and culture of sulfate reducing bacteria from the cold seep of the South China Sea.</title>
        <authorList>
            <person name="Sun C."/>
            <person name="Liu R."/>
        </authorList>
    </citation>
    <scope>NUCLEOTIDE SEQUENCE [LARGE SCALE GENOMIC DNA]</scope>
    <source>
        <strain evidence="11 14">CS1</strain>
    </source>
</reference>
<dbReference type="PANTHER" id="PTHR19836:SF19">
    <property type="entry name" value="SMALL RIBOSOMAL SUBUNIT PROTEIN US14M"/>
    <property type="match status" value="1"/>
</dbReference>
<dbReference type="InterPro" id="IPR023053">
    <property type="entry name" value="Ribosomal_uS14_bact"/>
</dbReference>
<comment type="function">
    <text evidence="1 10">Binds 16S rRNA, required for the assembly of 30S particles and may also be responsible for determining the conformation of the 16S rRNA at the A site.</text>
</comment>
<dbReference type="EMBL" id="QMIF01000012">
    <property type="protein sequence ID" value="TVM32018.1"/>
    <property type="molecule type" value="Genomic_DNA"/>
</dbReference>
<dbReference type="PANTHER" id="PTHR19836">
    <property type="entry name" value="30S RIBOSOMAL PROTEIN S14"/>
    <property type="match status" value="1"/>
</dbReference>
<evidence type="ECO:0000256" key="2">
    <source>
        <dbReference type="ARBA" id="ARBA00022723"/>
    </source>
</evidence>
<evidence type="ECO:0000256" key="7">
    <source>
        <dbReference type="ARBA" id="ARBA00023274"/>
    </source>
</evidence>
<dbReference type="InterPro" id="IPR043140">
    <property type="entry name" value="Ribosomal_uS14_sf"/>
</dbReference>
<organism evidence="12 13">
    <name type="scientific">Oceanidesulfovibrio marinus</name>
    <dbReference type="NCBI Taxonomy" id="370038"/>
    <lineage>
        <taxon>Bacteria</taxon>
        <taxon>Pseudomonadati</taxon>
        <taxon>Thermodesulfobacteriota</taxon>
        <taxon>Desulfovibrionia</taxon>
        <taxon>Desulfovibrionales</taxon>
        <taxon>Desulfovibrionaceae</taxon>
        <taxon>Oceanidesulfovibrio</taxon>
    </lineage>
</organism>
<dbReference type="InterPro" id="IPR001209">
    <property type="entry name" value="Ribosomal_uS14"/>
</dbReference>
<name>A0A6P1ZCT5_9BACT</name>
<dbReference type="GO" id="GO:0019843">
    <property type="term" value="F:rRNA binding"/>
    <property type="evidence" value="ECO:0007669"/>
    <property type="project" value="UniProtKB-UniRule"/>
</dbReference>
<feature type="binding site" evidence="10">
    <location>
        <position position="43"/>
    </location>
    <ligand>
        <name>Zn(2+)</name>
        <dbReference type="ChEBI" id="CHEBI:29105"/>
    </ligand>
</feature>
<dbReference type="SUPFAM" id="SSF57716">
    <property type="entry name" value="Glucocorticoid receptor-like (DNA-binding domain)"/>
    <property type="match status" value="1"/>
</dbReference>
<comment type="subunit">
    <text evidence="9 10">Part of the 30S ribosomal subunit. Contacts proteins S3 and S10.</text>
</comment>
<comment type="cofactor">
    <cofactor evidence="10">
        <name>Zn(2+)</name>
        <dbReference type="ChEBI" id="CHEBI:29105"/>
    </cofactor>
    <text evidence="10">Binds 1 zinc ion per subunit.</text>
</comment>
<dbReference type="InterPro" id="IPR018271">
    <property type="entry name" value="Ribosomal_uS14_CS"/>
</dbReference>
<gene>
    <name evidence="10" type="primary">rpsZ</name>
    <name evidence="10" type="synonym">rpsN</name>
    <name evidence="12" type="ORF">DQK91_15910</name>
    <name evidence="11" type="ORF">E8L03_01415</name>
</gene>
<dbReference type="Proteomes" id="UP000434052">
    <property type="component" value="Unassembled WGS sequence"/>
</dbReference>
<evidence type="ECO:0000256" key="8">
    <source>
        <dbReference type="ARBA" id="ARBA00035167"/>
    </source>
</evidence>
<feature type="binding site" evidence="10">
    <location>
        <position position="27"/>
    </location>
    <ligand>
        <name>Zn(2+)</name>
        <dbReference type="ChEBI" id="CHEBI:29105"/>
    </ligand>
</feature>
<keyword evidence="3 10" id="KW-0699">rRNA-binding</keyword>
<evidence type="ECO:0000256" key="1">
    <source>
        <dbReference type="ARBA" id="ARBA00003686"/>
    </source>
</evidence>
<accession>A0A6P1ZCT5</accession>
<evidence type="ECO:0000256" key="9">
    <source>
        <dbReference type="ARBA" id="ARBA00047110"/>
    </source>
</evidence>
<dbReference type="GO" id="GO:0008270">
    <property type="term" value="F:zinc ion binding"/>
    <property type="evidence" value="ECO:0007669"/>
    <property type="project" value="UniProtKB-UniRule"/>
</dbReference>
<dbReference type="GO" id="GO:0005737">
    <property type="term" value="C:cytoplasm"/>
    <property type="evidence" value="ECO:0007669"/>
    <property type="project" value="UniProtKB-ARBA"/>
</dbReference>
<dbReference type="Pfam" id="PF00253">
    <property type="entry name" value="Ribosomal_S14"/>
    <property type="match status" value="1"/>
</dbReference>
<sequence length="61" mass="7106">MSRTALEVRARRKAKFSSRRMNRCPICGRPRAFMRKFGICRVCFRNMALAGELPGVRKSSW</sequence>
<comment type="similarity">
    <text evidence="10">Belongs to the universal ribosomal protein uS14 family. Zinc-binding uS14 subfamily.</text>
</comment>
<evidence type="ECO:0000313" key="13">
    <source>
        <dbReference type="Proteomes" id="UP000434052"/>
    </source>
</evidence>
<dbReference type="GO" id="GO:0003735">
    <property type="term" value="F:structural constituent of ribosome"/>
    <property type="evidence" value="ECO:0007669"/>
    <property type="project" value="InterPro"/>
</dbReference>
<dbReference type="GO" id="GO:0006412">
    <property type="term" value="P:translation"/>
    <property type="evidence" value="ECO:0007669"/>
    <property type="project" value="UniProtKB-UniRule"/>
</dbReference>
<keyword evidence="7 10" id="KW-0687">Ribonucleoprotein</keyword>
<evidence type="ECO:0000256" key="4">
    <source>
        <dbReference type="ARBA" id="ARBA00022833"/>
    </source>
</evidence>
<dbReference type="PROSITE" id="PS00527">
    <property type="entry name" value="RIBOSOMAL_S14"/>
    <property type="match status" value="1"/>
</dbReference>
<dbReference type="RefSeq" id="WP_144306383.1">
    <property type="nucleotide sequence ID" value="NZ_CP039543.1"/>
</dbReference>
<dbReference type="HAMAP" id="MF_01364_B">
    <property type="entry name" value="Ribosomal_uS14_2_B"/>
    <property type="match status" value="1"/>
</dbReference>
<dbReference type="Gene3D" id="4.10.830.10">
    <property type="entry name" value="30s Ribosomal Protein S14, Chain N"/>
    <property type="match status" value="1"/>
</dbReference>
<evidence type="ECO:0000256" key="3">
    <source>
        <dbReference type="ARBA" id="ARBA00022730"/>
    </source>
</evidence>
<protein>
    <recommendedName>
        <fullName evidence="8 10">Small ribosomal subunit protein uS14</fullName>
    </recommendedName>
</protein>
<feature type="binding site" evidence="10">
    <location>
        <position position="40"/>
    </location>
    <ligand>
        <name>Zn(2+)</name>
        <dbReference type="ChEBI" id="CHEBI:29105"/>
    </ligand>
</feature>
<evidence type="ECO:0000313" key="11">
    <source>
        <dbReference type="EMBL" id="QJT07662.1"/>
    </source>
</evidence>
<evidence type="ECO:0000256" key="6">
    <source>
        <dbReference type="ARBA" id="ARBA00022980"/>
    </source>
</evidence>
<evidence type="ECO:0000256" key="10">
    <source>
        <dbReference type="HAMAP-Rule" id="MF_01364"/>
    </source>
</evidence>
<dbReference type="EMBL" id="CP039543">
    <property type="protein sequence ID" value="QJT07662.1"/>
    <property type="molecule type" value="Genomic_DNA"/>
</dbReference>
<keyword evidence="14" id="KW-1185">Reference proteome</keyword>